<evidence type="ECO:0000313" key="2">
    <source>
        <dbReference type="EMBL" id="PAV66927.1"/>
    </source>
</evidence>
<comment type="caution">
    <text evidence="2">The sequence shown here is derived from an EMBL/GenBank/DDBJ whole genome shotgun (WGS) entry which is preliminary data.</text>
</comment>
<dbReference type="Proteomes" id="UP000218231">
    <property type="component" value="Unassembled WGS sequence"/>
</dbReference>
<sequence>MAVDVANIAGACWLRQLDISVGPIATRPLRRGERSPCPAVERLFQTKLGVDIRRIAEAARFVIGKVDLHRTHRLRPAQIDGQRRARRLARRQPEGARVFVGRLVRREAGNAGARRRGLAIGQQHPAGEQRIRIAEAARRHALRKVAEARRHAHLPVRVEHRRPHPDPPLERPIVADPRRTGIPPIAVEILERIAVPCPLHEPAGLVADGIVGGVGERPHRRRADIGARGIGIIFGAGRAILQIIASADLRHPSPLHEGLDRRTVRQRAAVILAEAFPAMMIGIEQDERYAGRAIGHLAVREVDRRAIDRKDVRRVPIEIPALVVVLKQIVPCVVIDGMMSRRVPSDVTAGATIPSAGQRLGVMKCHVRSDSRCRPDWRRSAASRPPGSRAAGSSVRLYEEVGGQPPDARIGGQRHVGGDDARMEQATLIENDAVPLRRDRADLVERGVAGIGIARQQSAIAAGGGDEGVAVAGIDPLDPGAALAIEGGAAARRIGQIVEHGEIARIDRIEMRRALRR</sequence>
<organism evidence="2 3">
    <name type="scientific">Diploscapter pachys</name>
    <dbReference type="NCBI Taxonomy" id="2018661"/>
    <lineage>
        <taxon>Eukaryota</taxon>
        <taxon>Metazoa</taxon>
        <taxon>Ecdysozoa</taxon>
        <taxon>Nematoda</taxon>
        <taxon>Chromadorea</taxon>
        <taxon>Rhabditida</taxon>
        <taxon>Rhabditina</taxon>
        <taxon>Rhabditomorpha</taxon>
        <taxon>Rhabditoidea</taxon>
        <taxon>Rhabditidae</taxon>
        <taxon>Diploscapter</taxon>
    </lineage>
</organism>
<keyword evidence="3" id="KW-1185">Reference proteome</keyword>
<dbReference type="AlphaFoldDB" id="A0A2A2JYY2"/>
<evidence type="ECO:0000313" key="3">
    <source>
        <dbReference type="Proteomes" id="UP000218231"/>
    </source>
</evidence>
<feature type="region of interest" description="Disordered" evidence="1">
    <location>
        <begin position="373"/>
        <end position="394"/>
    </location>
</feature>
<reference evidence="2 3" key="1">
    <citation type="journal article" date="2017" name="Curr. Biol.">
        <title>Genome architecture and evolution of a unichromosomal asexual nematode.</title>
        <authorList>
            <person name="Fradin H."/>
            <person name="Zegar C."/>
            <person name="Gutwein M."/>
            <person name="Lucas J."/>
            <person name="Kovtun M."/>
            <person name="Corcoran D."/>
            <person name="Baugh L.R."/>
            <person name="Kiontke K."/>
            <person name="Gunsalus K."/>
            <person name="Fitch D.H."/>
            <person name="Piano F."/>
        </authorList>
    </citation>
    <scope>NUCLEOTIDE SEQUENCE [LARGE SCALE GENOMIC DNA]</scope>
    <source>
        <strain evidence="2">PF1309</strain>
    </source>
</reference>
<dbReference type="EMBL" id="LIAE01010019">
    <property type="protein sequence ID" value="PAV66927.1"/>
    <property type="molecule type" value="Genomic_DNA"/>
</dbReference>
<protein>
    <submittedName>
        <fullName evidence="2">Uncharacterized protein</fullName>
    </submittedName>
</protein>
<name>A0A2A2JYY2_9BILA</name>
<gene>
    <name evidence="2" type="ORF">WR25_22929</name>
</gene>
<evidence type="ECO:0000256" key="1">
    <source>
        <dbReference type="SAM" id="MobiDB-lite"/>
    </source>
</evidence>
<accession>A0A2A2JYY2</accession>
<proteinExistence type="predicted"/>
<feature type="compositionally biased region" description="Low complexity" evidence="1">
    <location>
        <begin position="380"/>
        <end position="394"/>
    </location>
</feature>